<comment type="similarity">
    <text evidence="2 12">Belongs to the amiloride-sensitive sodium channel (TC 1.A.6) family.</text>
</comment>
<dbReference type="GO" id="GO:0005886">
    <property type="term" value="C:plasma membrane"/>
    <property type="evidence" value="ECO:0007669"/>
    <property type="project" value="TreeGrafter"/>
</dbReference>
<feature type="transmembrane region" description="Helical" evidence="13">
    <location>
        <begin position="392"/>
        <end position="415"/>
    </location>
</feature>
<protein>
    <recommendedName>
        <fullName evidence="16">Sodium channel protein Nach</fullName>
    </recommendedName>
</protein>
<evidence type="ECO:0000256" key="1">
    <source>
        <dbReference type="ARBA" id="ARBA00004141"/>
    </source>
</evidence>
<reference evidence="14" key="1">
    <citation type="submission" date="2022-01" db="EMBL/GenBank/DDBJ databases">
        <authorList>
            <person name="King R."/>
        </authorList>
    </citation>
    <scope>NUCLEOTIDE SEQUENCE</scope>
</reference>
<dbReference type="EMBL" id="OU892284">
    <property type="protein sequence ID" value="CAG9772713.1"/>
    <property type="molecule type" value="Genomic_DNA"/>
</dbReference>
<evidence type="ECO:0000256" key="9">
    <source>
        <dbReference type="ARBA" id="ARBA00023136"/>
    </source>
</evidence>
<evidence type="ECO:0000256" key="2">
    <source>
        <dbReference type="ARBA" id="ARBA00007193"/>
    </source>
</evidence>
<keyword evidence="3 12" id="KW-0813">Transport</keyword>
<evidence type="ECO:0000256" key="7">
    <source>
        <dbReference type="ARBA" id="ARBA00023053"/>
    </source>
</evidence>
<name>A0A9N9N2A1_9CUCU</name>
<keyword evidence="9 13" id="KW-0472">Membrane</keyword>
<evidence type="ECO:0000313" key="15">
    <source>
        <dbReference type="Proteomes" id="UP001152799"/>
    </source>
</evidence>
<keyword evidence="15" id="KW-1185">Reference proteome</keyword>
<accession>A0A9N9N2A1</accession>
<dbReference type="Gene3D" id="1.10.287.770">
    <property type="entry name" value="YojJ-like"/>
    <property type="match status" value="1"/>
</dbReference>
<keyword evidence="6 13" id="KW-1133">Transmembrane helix</keyword>
<keyword evidence="4 12" id="KW-0894">Sodium channel</keyword>
<comment type="subcellular location">
    <subcellularLocation>
        <location evidence="1">Membrane</location>
        <topology evidence="1">Multi-pass membrane protein</topology>
    </subcellularLocation>
</comment>
<evidence type="ECO:0000256" key="3">
    <source>
        <dbReference type="ARBA" id="ARBA00022448"/>
    </source>
</evidence>
<dbReference type="OrthoDB" id="6502088at2759"/>
<evidence type="ECO:0000256" key="8">
    <source>
        <dbReference type="ARBA" id="ARBA00023065"/>
    </source>
</evidence>
<keyword evidence="8 12" id="KW-0406">Ion transport</keyword>
<dbReference type="PANTHER" id="PTHR11690:SF237">
    <property type="entry name" value="PICKPOCKET 16-RELATED"/>
    <property type="match status" value="1"/>
</dbReference>
<evidence type="ECO:0000256" key="13">
    <source>
        <dbReference type="SAM" id="Phobius"/>
    </source>
</evidence>
<dbReference type="Gene3D" id="1.10.287.820">
    <property type="entry name" value="Acid-sensing ion channel domain"/>
    <property type="match status" value="1"/>
</dbReference>
<dbReference type="InterPro" id="IPR001873">
    <property type="entry name" value="ENaC"/>
</dbReference>
<evidence type="ECO:0000256" key="6">
    <source>
        <dbReference type="ARBA" id="ARBA00022989"/>
    </source>
</evidence>
<dbReference type="GO" id="GO:0015280">
    <property type="term" value="F:ligand-gated sodium channel activity"/>
    <property type="evidence" value="ECO:0007669"/>
    <property type="project" value="TreeGrafter"/>
</dbReference>
<evidence type="ECO:0008006" key="16">
    <source>
        <dbReference type="Google" id="ProtNLM"/>
    </source>
</evidence>
<evidence type="ECO:0000256" key="12">
    <source>
        <dbReference type="RuleBase" id="RU000679"/>
    </source>
</evidence>
<dbReference type="PANTHER" id="PTHR11690">
    <property type="entry name" value="AMILORIDE-SENSITIVE SODIUM CHANNEL-RELATED"/>
    <property type="match status" value="1"/>
</dbReference>
<dbReference type="PRINTS" id="PR01078">
    <property type="entry name" value="AMINACHANNEL"/>
</dbReference>
<keyword evidence="10 12" id="KW-0739">Sodium transport</keyword>
<sequence length="427" mass="49743">MVKSFKLKTIKSALVCKWVQFCWNTSLHGWKYFVLPKISRLEREQNSSNVEWLANNFRLFLYLLSYDNHDPPVSESLKLLEVLKRNGLSEEEVFQWNASQHSSSNNFYCRCFIIYPHLAVKCSRNVPGKTLLPLLPFYLYVYLEMFDFTRQAVYFSSAQSHRRAKQPRRTSSCGFQTGLELLIDNNPDNYFATIVPSIGFNVLIHNPYDYPNEAVNNILCEMNTNNFIGINPEIISATKNIRSRSIAVRKCLFANEKKLAFFSKYTFHNCLAECKIELIESVCNCTPFYIYDNTRNTKLCSFEDFKCILHNALYWTLESEKCDCLPTCDSTSYVPESSKGILDSSYLTNMFNIVSGMETENHTLIRVFFNDLLGTKHRRDVLFTWHMLMGSYGGILGLFTGFSFMLVVEIIYHFLVRRLKDDKKENR</sequence>
<evidence type="ECO:0000256" key="11">
    <source>
        <dbReference type="ARBA" id="ARBA00023303"/>
    </source>
</evidence>
<evidence type="ECO:0000256" key="10">
    <source>
        <dbReference type="ARBA" id="ARBA00023201"/>
    </source>
</evidence>
<organism evidence="14 15">
    <name type="scientific">Ceutorhynchus assimilis</name>
    <name type="common">cabbage seed weevil</name>
    <dbReference type="NCBI Taxonomy" id="467358"/>
    <lineage>
        <taxon>Eukaryota</taxon>
        <taxon>Metazoa</taxon>
        <taxon>Ecdysozoa</taxon>
        <taxon>Arthropoda</taxon>
        <taxon>Hexapoda</taxon>
        <taxon>Insecta</taxon>
        <taxon>Pterygota</taxon>
        <taxon>Neoptera</taxon>
        <taxon>Endopterygota</taxon>
        <taxon>Coleoptera</taxon>
        <taxon>Polyphaga</taxon>
        <taxon>Cucujiformia</taxon>
        <taxon>Curculionidae</taxon>
        <taxon>Ceutorhynchinae</taxon>
        <taxon>Ceutorhynchus</taxon>
    </lineage>
</organism>
<keyword evidence="7" id="KW-0915">Sodium</keyword>
<evidence type="ECO:0000256" key="4">
    <source>
        <dbReference type="ARBA" id="ARBA00022461"/>
    </source>
</evidence>
<gene>
    <name evidence="14" type="ORF">CEUTPL_LOCUS13119</name>
</gene>
<proteinExistence type="inferred from homology"/>
<keyword evidence="11 12" id="KW-0407">Ion channel</keyword>
<dbReference type="Pfam" id="PF00858">
    <property type="entry name" value="ASC"/>
    <property type="match status" value="1"/>
</dbReference>
<evidence type="ECO:0000256" key="5">
    <source>
        <dbReference type="ARBA" id="ARBA00022692"/>
    </source>
</evidence>
<dbReference type="AlphaFoldDB" id="A0A9N9N2A1"/>
<evidence type="ECO:0000313" key="14">
    <source>
        <dbReference type="EMBL" id="CAG9772713.1"/>
    </source>
</evidence>
<keyword evidence="5 12" id="KW-0812">Transmembrane</keyword>
<dbReference type="Proteomes" id="UP001152799">
    <property type="component" value="Chromosome 8"/>
</dbReference>